<keyword evidence="3" id="KW-1185">Reference proteome</keyword>
<feature type="transmembrane region" description="Helical" evidence="1">
    <location>
        <begin position="82"/>
        <end position="101"/>
    </location>
</feature>
<evidence type="ECO:0000256" key="1">
    <source>
        <dbReference type="SAM" id="Phobius"/>
    </source>
</evidence>
<protein>
    <submittedName>
        <fullName evidence="2">Uncharacterized protein</fullName>
    </submittedName>
</protein>
<keyword evidence="1" id="KW-0472">Membrane</keyword>
<feature type="transmembrane region" description="Helical" evidence="1">
    <location>
        <begin position="5"/>
        <end position="23"/>
    </location>
</feature>
<dbReference type="AlphaFoldDB" id="A0A8K0JQX7"/>
<comment type="caution">
    <text evidence="2">The sequence shown here is derived from an EMBL/GenBank/DDBJ whole genome shotgun (WGS) entry which is preliminary data.</text>
</comment>
<feature type="transmembrane region" description="Helical" evidence="1">
    <location>
        <begin position="29"/>
        <end position="47"/>
    </location>
</feature>
<sequence length="209" mass="23004">MRQALAIFALIAMYGIIAYSIGIPLPSPLWRWFFALVALEGVLLYHGERVCDHLVGPVTKPGYTAEQNALLKRIENGRMGRMFVLLVTIGSGFSMTALFSLPRLCLVGTSGRGADVRSHPGRWAPHFTGHGGGYRVHGRDPEVGKGPGRVLVAISDRRRWYRRIRCCRTGSRSRARFEAMSGAGQAKAKTEARKNTVLCCNVISSSQFV</sequence>
<keyword evidence="1" id="KW-0812">Transmembrane</keyword>
<gene>
    <name evidence="2" type="ORF">FFLO_03532</name>
</gene>
<dbReference type="EMBL" id="JABELV010000065">
    <property type="protein sequence ID" value="KAG7536012.1"/>
    <property type="molecule type" value="Genomic_DNA"/>
</dbReference>
<dbReference type="Proteomes" id="UP000812966">
    <property type="component" value="Unassembled WGS sequence"/>
</dbReference>
<reference evidence="2" key="1">
    <citation type="submission" date="2020-04" db="EMBL/GenBank/DDBJ databases">
        <title>Analysis of mating type loci in Filobasidium floriforme.</title>
        <authorList>
            <person name="Nowrousian M."/>
        </authorList>
    </citation>
    <scope>NUCLEOTIDE SEQUENCE</scope>
    <source>
        <strain evidence="2">CBS 6242</strain>
    </source>
</reference>
<evidence type="ECO:0000313" key="2">
    <source>
        <dbReference type="EMBL" id="KAG7536012.1"/>
    </source>
</evidence>
<keyword evidence="1" id="KW-1133">Transmembrane helix</keyword>
<accession>A0A8K0JQX7</accession>
<name>A0A8K0JQX7_9TREE</name>
<proteinExistence type="predicted"/>
<evidence type="ECO:0000313" key="3">
    <source>
        <dbReference type="Proteomes" id="UP000812966"/>
    </source>
</evidence>
<organism evidence="2 3">
    <name type="scientific">Filobasidium floriforme</name>
    <dbReference type="NCBI Taxonomy" id="5210"/>
    <lineage>
        <taxon>Eukaryota</taxon>
        <taxon>Fungi</taxon>
        <taxon>Dikarya</taxon>
        <taxon>Basidiomycota</taxon>
        <taxon>Agaricomycotina</taxon>
        <taxon>Tremellomycetes</taxon>
        <taxon>Filobasidiales</taxon>
        <taxon>Filobasidiaceae</taxon>
        <taxon>Filobasidium</taxon>
    </lineage>
</organism>